<evidence type="ECO:0000313" key="3">
    <source>
        <dbReference type="EMBL" id="MFB9769222.1"/>
    </source>
</evidence>
<dbReference type="InterPro" id="IPR008929">
    <property type="entry name" value="Chondroitin_lyas"/>
</dbReference>
<gene>
    <name evidence="3" type="ORF">ACFFLI_04930</name>
</gene>
<keyword evidence="4" id="KW-1185">Reference proteome</keyword>
<dbReference type="Proteomes" id="UP001589691">
    <property type="component" value="Unassembled WGS sequence"/>
</dbReference>
<feature type="domain" description="Heparinase II/III-like C-terminal" evidence="2">
    <location>
        <begin position="311"/>
        <end position="447"/>
    </location>
</feature>
<sequence length="539" mass="62438">MQESVNQPIPPILEAADYLQFKVDGDRTAFEHRYFERRKLLTCYTLYLQHNFDEPAFHYFEQLITSTLDEVSWCLAAHLNYDHFEYATKHTIDLFAAETGQTLVEIETIFNKRLSVELRDAINQQIDQRLIQPFLSQVWDWETKQNNWNSVCSSCMGIIFLLTPELSNRAQLLDRINHNLIIYLDSFGQDGICTEGLEYWTYGFGYFIYYFDLLKASQSSVPFDLQQIKQIAAFPARIQLANNDFANFSDVSADQPIATGILAYCQQHFDTAIPVVKNVSRLGFDHCFRYAHVSRNLWWSDFKASTLQPYRHFFKDAQWLIDRHSDWTVMLKGGSNQESHNHRDIGEIILNIHGQRILTDMGAPIYKDGYFGAERYQTVQAQSAWHSVPCVDQQEQLDSVERATVDTCDLKQAVNFQLTLNNAYGHAVTRHLSTDEHTLRLTDTFPTVRKVTEHFVFATEPILVENGCLVPLANSQQTVYFNWTDASSSVTKITVQNHIEQNETYYRLNINLKEPIFELSIHLIGNQEAQSCKRKSQEN</sequence>
<dbReference type="EMBL" id="JBHLZY010000010">
    <property type="protein sequence ID" value="MFB9769222.1"/>
    <property type="molecule type" value="Genomic_DNA"/>
</dbReference>
<evidence type="ECO:0000313" key="4">
    <source>
        <dbReference type="Proteomes" id="UP001589691"/>
    </source>
</evidence>
<dbReference type="Gene3D" id="1.50.10.100">
    <property type="entry name" value="Chondroitin AC/alginate lyase"/>
    <property type="match status" value="1"/>
</dbReference>
<dbReference type="SUPFAM" id="SSF48230">
    <property type="entry name" value="Chondroitin AC/alginate lyase"/>
    <property type="match status" value="1"/>
</dbReference>
<reference evidence="3 4" key="1">
    <citation type="submission" date="2024-09" db="EMBL/GenBank/DDBJ databases">
        <authorList>
            <person name="Sun Q."/>
            <person name="Mori K."/>
        </authorList>
    </citation>
    <scope>NUCLEOTIDE SEQUENCE [LARGE SCALE GENOMIC DNA]</scope>
    <source>
        <strain evidence="3 4">TBRC 4576</strain>
    </source>
</reference>
<dbReference type="RefSeq" id="WP_170177394.1">
    <property type="nucleotide sequence ID" value="NZ_BJEA01000009.1"/>
</dbReference>
<comment type="caution">
    <text evidence="3">The sequence shown here is derived from an EMBL/GenBank/DDBJ whole genome shotgun (WGS) entry which is preliminary data.</text>
</comment>
<protein>
    <submittedName>
        <fullName evidence="3">Heparinase II/III family protein</fullName>
    </submittedName>
</protein>
<dbReference type="InterPro" id="IPR012480">
    <property type="entry name" value="Hepar_II_III_C"/>
</dbReference>
<comment type="subcellular location">
    <subcellularLocation>
        <location evidence="1">Cell envelope</location>
    </subcellularLocation>
</comment>
<evidence type="ECO:0000256" key="1">
    <source>
        <dbReference type="ARBA" id="ARBA00004196"/>
    </source>
</evidence>
<accession>A0ABV5WSW3</accession>
<proteinExistence type="predicted"/>
<name>A0ABV5WSW3_9LACO</name>
<evidence type="ECO:0000259" key="2">
    <source>
        <dbReference type="Pfam" id="PF07940"/>
    </source>
</evidence>
<dbReference type="Pfam" id="PF07940">
    <property type="entry name" value="Hepar_II_III_C"/>
    <property type="match status" value="1"/>
</dbReference>
<dbReference type="Gene3D" id="2.70.98.70">
    <property type="match status" value="1"/>
</dbReference>
<organism evidence="3 4">
    <name type="scientific">Lactiplantibacillus modestisalitolerans</name>
    <dbReference type="NCBI Taxonomy" id="1457219"/>
    <lineage>
        <taxon>Bacteria</taxon>
        <taxon>Bacillati</taxon>
        <taxon>Bacillota</taxon>
        <taxon>Bacilli</taxon>
        <taxon>Lactobacillales</taxon>
        <taxon>Lactobacillaceae</taxon>
        <taxon>Lactiplantibacillus</taxon>
    </lineage>
</organism>